<dbReference type="EMBL" id="MN958101">
    <property type="protein sequence ID" value="QPD01089.1"/>
    <property type="molecule type" value="Genomic_DNA"/>
</dbReference>
<evidence type="ECO:0000313" key="1">
    <source>
        <dbReference type="EMBL" id="QPD01089.1"/>
    </source>
</evidence>
<reference evidence="1" key="1">
    <citation type="submission" date="2020-01" db="EMBL/GenBank/DDBJ databases">
        <authorList>
            <person name="Kenyon J.J."/>
            <person name="MacDonald U."/>
            <person name="Hall R.M."/>
            <person name="Russo T.A."/>
        </authorList>
    </citation>
    <scope>NUCLEOTIDE SEQUENCE</scope>
    <source>
        <strain evidence="1">Ab850</strain>
    </source>
</reference>
<dbReference type="AlphaFoldDB" id="A0A7S8F878"/>
<gene>
    <name evidence="1" type="primary">wzi_KL</name>
</gene>
<name>A0A7S8F878_ACIBA</name>
<protein>
    <submittedName>
        <fullName evidence="1">Outer membrane protein</fullName>
    </submittedName>
</protein>
<accession>A0A7S8F878</accession>
<dbReference type="InterPro" id="IPR026950">
    <property type="entry name" value="Caps_assemb_Wzi"/>
</dbReference>
<sequence>MMKVKQKQILMGLFLLGLTTTSVVFAQGILLNDSELRNDLNWLNQQGVIQISTSTWPLSGDEIQNALSNAKPTNSVQEKVIASIQKNINLDNDAVKIGLFAESDPKYLPKSFADKSKSEYQGYLELNTGGTFWDAKLRVNVEKDQQDTMNEDINLEGSYLATKLWNQWLIAGQIPTWWGPGHEGSLIRGDASRPVYGVTIQRALQNPFETKWLSWFGSWQYQVFAGQLKDYEAVPHAKLLGLRITAQPFQFLELGASRVLQWGGEGRSESLNTLWQAIKGNDNVYNPAEDPSNQLAGIDFRLNLNKALGYPIGVYGQVIGEDEAGGLPSRNTYLAGLDYAASYKNMPFSVYVEWADTSTNGKNLGYSYNHYIYTDGYYQNGYPLGYPIGGDGDLVSLGGDIQFDKVNRLMGRVFYTQVNQSNVEINHAFDQKDKIKGLDLTWTHNIKPQIPLKINVWLSDSDVKGKDSGASVSLELPLNMKF</sequence>
<dbReference type="Pfam" id="PF14052">
    <property type="entry name" value="Caps_assemb_Wzi"/>
    <property type="match status" value="1"/>
</dbReference>
<dbReference type="Gene3D" id="2.40.160.130">
    <property type="entry name" value="Capsule assembly protein Wzi"/>
    <property type="match status" value="1"/>
</dbReference>
<dbReference type="InterPro" id="IPR038636">
    <property type="entry name" value="Wzi_sf"/>
</dbReference>
<proteinExistence type="predicted"/>
<organism evidence="1">
    <name type="scientific">Acinetobacter baumannii</name>
    <dbReference type="NCBI Taxonomy" id="470"/>
    <lineage>
        <taxon>Bacteria</taxon>
        <taxon>Pseudomonadati</taxon>
        <taxon>Pseudomonadota</taxon>
        <taxon>Gammaproteobacteria</taxon>
        <taxon>Moraxellales</taxon>
        <taxon>Moraxellaceae</taxon>
        <taxon>Acinetobacter</taxon>
        <taxon>Acinetobacter calcoaceticus/baumannii complex</taxon>
    </lineage>
</organism>